<dbReference type="Proteomes" id="UP000462152">
    <property type="component" value="Unassembled WGS sequence"/>
</dbReference>
<evidence type="ECO:0000259" key="7">
    <source>
        <dbReference type="Pfam" id="PF01232"/>
    </source>
</evidence>
<proteinExistence type="inferred from homology"/>
<dbReference type="EMBL" id="WOGT01000004">
    <property type="protein sequence ID" value="MUN55186.1"/>
    <property type="molecule type" value="Genomic_DNA"/>
</dbReference>
<evidence type="ECO:0000256" key="2">
    <source>
        <dbReference type="ARBA" id="ARBA00012939"/>
    </source>
</evidence>
<dbReference type="PROSITE" id="PS00974">
    <property type="entry name" value="MANNITOL_DHGENASE"/>
    <property type="match status" value="1"/>
</dbReference>
<dbReference type="InterPro" id="IPR013131">
    <property type="entry name" value="Mannitol_DH_N"/>
</dbReference>
<evidence type="ECO:0000313" key="10">
    <source>
        <dbReference type="Proteomes" id="UP000462152"/>
    </source>
</evidence>
<sequence length="501" mass="56488">MVRLKNSTLQDIERSATSRLPEGSTFRVPSYDRSELDVGVVHFGVGGFHRAHQARYLDELLSQGEAKDFAICGMGVLPNDKFMRDTLAEQDYLYTLVARFPDGHEDIRVIGSIVDYIWAPEDPAGAVEYLAQENIKIVSLTVTEGGYNFNQVTHEYDLENPLVAADLADPEHPRTVFGLVTQALKVRRERGITPFTVRSCDNIQANGDMAKRVFTAHARAVDPELASWIEGNVSFPNSMVDRITPATTDEDRQYVRDAFGYEDGWPVITEDFIQWVMEDDFVNGRPPYEDVEVQMVDDVEPYEKLKLRMLNSSHQGLCYFAHLAGYHKVDEAVSNPLIADFLMAYMMREAKPTLDPVEGIDVDEYARTLISRFTNKYVKDTVPRLCAESSDRIPKWLIPVVQDNLRSGGEVRMAAAIVASWARYAEGIDEQGNSIAIVDNAEEKVRAAAQAQKEDELAFLRDKDFFGDLVDQPRFTEEYVAVLRSLHEVGSLKTLEKLLAD</sequence>
<comment type="catalytic activity">
    <reaction evidence="6">
        <text>D-mannitol 1-phosphate + NAD(+) = beta-D-fructose 6-phosphate + NADH + H(+)</text>
        <dbReference type="Rhea" id="RHEA:19661"/>
        <dbReference type="ChEBI" id="CHEBI:15378"/>
        <dbReference type="ChEBI" id="CHEBI:57540"/>
        <dbReference type="ChEBI" id="CHEBI:57634"/>
        <dbReference type="ChEBI" id="CHEBI:57945"/>
        <dbReference type="ChEBI" id="CHEBI:61381"/>
        <dbReference type="EC" id="1.1.1.17"/>
    </reaction>
</comment>
<dbReference type="AlphaFoldDB" id="A0A7K1LJ18"/>
<dbReference type="Pfam" id="PF08125">
    <property type="entry name" value="Mannitol_dh_C"/>
    <property type="match status" value="1"/>
</dbReference>
<dbReference type="InterPro" id="IPR013328">
    <property type="entry name" value="6PGD_dom2"/>
</dbReference>
<feature type="domain" description="Mannitol dehydrogenase N-terminal" evidence="7">
    <location>
        <begin position="39"/>
        <end position="288"/>
    </location>
</feature>
<dbReference type="InterPro" id="IPR036291">
    <property type="entry name" value="NAD(P)-bd_dom_sf"/>
</dbReference>
<dbReference type="InterPro" id="IPR008927">
    <property type="entry name" value="6-PGluconate_DH-like_C_sf"/>
</dbReference>
<organism evidence="9 10">
    <name type="scientific">Rothia koreensis</name>
    <dbReference type="NCBI Taxonomy" id="592378"/>
    <lineage>
        <taxon>Bacteria</taxon>
        <taxon>Bacillati</taxon>
        <taxon>Actinomycetota</taxon>
        <taxon>Actinomycetes</taxon>
        <taxon>Micrococcales</taxon>
        <taxon>Micrococcaceae</taxon>
        <taxon>Rothia</taxon>
    </lineage>
</organism>
<comment type="caution">
    <text evidence="9">The sequence shown here is derived from an EMBL/GenBank/DDBJ whole genome shotgun (WGS) entry which is preliminary data.</text>
</comment>
<name>A0A7K1LJ18_9MICC</name>
<protein>
    <recommendedName>
        <fullName evidence="3">Mannitol-1-phosphate 5-dehydrogenase</fullName>
        <ecNumber evidence="2">1.1.1.17</ecNumber>
    </recommendedName>
</protein>
<dbReference type="EC" id="1.1.1.17" evidence="2"/>
<dbReference type="PANTHER" id="PTHR43362:SF1">
    <property type="entry name" value="MANNITOL DEHYDROGENASE 2-RELATED"/>
    <property type="match status" value="1"/>
</dbReference>
<dbReference type="InterPro" id="IPR013118">
    <property type="entry name" value="Mannitol_DH_C"/>
</dbReference>
<dbReference type="InterPro" id="IPR000669">
    <property type="entry name" value="Mannitol_DH"/>
</dbReference>
<dbReference type="InterPro" id="IPR023027">
    <property type="entry name" value="Mannitol_DH_CS"/>
</dbReference>
<dbReference type="OrthoDB" id="271711at2"/>
<evidence type="ECO:0000256" key="3">
    <source>
        <dbReference type="ARBA" id="ARBA00016219"/>
    </source>
</evidence>
<dbReference type="Gene3D" id="1.10.1040.10">
    <property type="entry name" value="N-(1-d-carboxylethyl)-l-norvaline Dehydrogenase, domain 2"/>
    <property type="match status" value="1"/>
</dbReference>
<dbReference type="PANTHER" id="PTHR43362">
    <property type="entry name" value="MANNITOL DEHYDROGENASE DSF1-RELATED"/>
    <property type="match status" value="1"/>
</dbReference>
<dbReference type="Pfam" id="PF01232">
    <property type="entry name" value="Mannitol_dh"/>
    <property type="match status" value="1"/>
</dbReference>
<evidence type="ECO:0000313" key="9">
    <source>
        <dbReference type="EMBL" id="MUN55186.1"/>
    </source>
</evidence>
<comment type="similarity">
    <text evidence="1">Belongs to the mannitol dehydrogenase family.</text>
</comment>
<gene>
    <name evidence="9" type="ORF">GMA10_08170</name>
</gene>
<dbReference type="GO" id="GO:0019594">
    <property type="term" value="P:mannitol metabolic process"/>
    <property type="evidence" value="ECO:0007669"/>
    <property type="project" value="InterPro"/>
</dbReference>
<evidence type="ECO:0000259" key="8">
    <source>
        <dbReference type="Pfam" id="PF08125"/>
    </source>
</evidence>
<evidence type="ECO:0000256" key="4">
    <source>
        <dbReference type="ARBA" id="ARBA00023002"/>
    </source>
</evidence>
<dbReference type="Gene3D" id="3.40.50.720">
    <property type="entry name" value="NAD(P)-binding Rossmann-like Domain"/>
    <property type="match status" value="1"/>
</dbReference>
<dbReference type="SUPFAM" id="SSF51735">
    <property type="entry name" value="NAD(P)-binding Rossmann-fold domains"/>
    <property type="match status" value="1"/>
</dbReference>
<keyword evidence="10" id="KW-1185">Reference proteome</keyword>
<dbReference type="InterPro" id="IPR050988">
    <property type="entry name" value="Mannitol_DH/Oxidoreductase"/>
</dbReference>
<keyword evidence="5" id="KW-0520">NAD</keyword>
<reference evidence="9 10" key="1">
    <citation type="submission" date="2019-12" db="EMBL/GenBank/DDBJ databases">
        <authorList>
            <person name="Li J."/>
            <person name="Shi Y."/>
            <person name="Xu G."/>
            <person name="Xiao D."/>
            <person name="Ran X."/>
        </authorList>
    </citation>
    <scope>NUCLEOTIDE SEQUENCE [LARGE SCALE GENOMIC DNA]</scope>
    <source>
        <strain evidence="9 10">JCM 15915</strain>
    </source>
</reference>
<dbReference type="PRINTS" id="PR00084">
    <property type="entry name" value="MTLDHDRGNASE"/>
</dbReference>
<evidence type="ECO:0000256" key="6">
    <source>
        <dbReference type="ARBA" id="ARBA00048615"/>
    </source>
</evidence>
<evidence type="ECO:0000256" key="1">
    <source>
        <dbReference type="ARBA" id="ARBA00006541"/>
    </source>
</evidence>
<keyword evidence="4" id="KW-0560">Oxidoreductase</keyword>
<accession>A0A7K1LJ18</accession>
<dbReference type="GO" id="GO:0008926">
    <property type="term" value="F:mannitol-1-phosphate 5-dehydrogenase activity"/>
    <property type="evidence" value="ECO:0007669"/>
    <property type="project" value="UniProtKB-EC"/>
</dbReference>
<dbReference type="SUPFAM" id="SSF48179">
    <property type="entry name" value="6-phosphogluconate dehydrogenase C-terminal domain-like"/>
    <property type="match status" value="1"/>
</dbReference>
<dbReference type="RefSeq" id="WP_129314566.1">
    <property type="nucleotide sequence ID" value="NZ_NOIQ01000002.1"/>
</dbReference>
<evidence type="ECO:0000256" key="5">
    <source>
        <dbReference type="ARBA" id="ARBA00023027"/>
    </source>
</evidence>
<feature type="domain" description="Mannitol dehydrogenase C-terminal" evidence="8">
    <location>
        <begin position="298"/>
        <end position="484"/>
    </location>
</feature>